<sequence>MHLLFFPIITTLFYAACKYFAPVKMADRPVPVVEKRLMEVKLGELGKWLGGRDLTPNGLFSSLGKGRDRYLNKYIHVKKGGIGGIAMVLTGYVILSYVWSFDHIKHDRWRKYH</sequence>
<evidence type="ECO:0000256" key="2">
    <source>
        <dbReference type="ARBA" id="ARBA00005895"/>
    </source>
</evidence>
<dbReference type="InParanoid" id="A0A6J2QAQ9"/>
<dbReference type="Pfam" id="PF10206">
    <property type="entry name" value="WRW"/>
    <property type="match status" value="1"/>
</dbReference>
<organism evidence="12 13">
    <name type="scientific">Cottoperca gobio</name>
    <name type="common">Frogmouth</name>
    <name type="synonym">Aphritis gobio</name>
    <dbReference type="NCBI Taxonomy" id="56716"/>
    <lineage>
        <taxon>Eukaryota</taxon>
        <taxon>Metazoa</taxon>
        <taxon>Chordata</taxon>
        <taxon>Craniata</taxon>
        <taxon>Vertebrata</taxon>
        <taxon>Euteleostomi</taxon>
        <taxon>Actinopterygii</taxon>
        <taxon>Neopterygii</taxon>
        <taxon>Teleostei</taxon>
        <taxon>Neoteleostei</taxon>
        <taxon>Acanthomorphata</taxon>
        <taxon>Eupercaria</taxon>
        <taxon>Perciformes</taxon>
        <taxon>Notothenioidei</taxon>
        <taxon>Bovichtidae</taxon>
        <taxon>Cottoperca</taxon>
    </lineage>
</organism>
<protein>
    <submittedName>
        <fullName evidence="13">ATP synthase F(0) complex subunit f, mitochondrial</fullName>
    </submittedName>
</protein>
<dbReference type="AlphaFoldDB" id="A0A6J2QAQ9"/>
<evidence type="ECO:0000256" key="6">
    <source>
        <dbReference type="ARBA" id="ARBA00023065"/>
    </source>
</evidence>
<keyword evidence="3" id="KW-0813">Transport</keyword>
<reference evidence="13" key="1">
    <citation type="submission" date="2025-08" db="UniProtKB">
        <authorList>
            <consortium name="RefSeq"/>
        </authorList>
    </citation>
    <scope>IDENTIFICATION</scope>
</reference>
<dbReference type="FunCoup" id="A0A6J2QAQ9">
    <property type="interactions" value="970"/>
</dbReference>
<feature type="chain" id="PRO_5026705252" evidence="11">
    <location>
        <begin position="18"/>
        <end position="113"/>
    </location>
</feature>
<dbReference type="CTD" id="9551"/>
<keyword evidence="7" id="KW-0496">Mitochondrion</keyword>
<evidence type="ECO:0000256" key="10">
    <source>
        <dbReference type="SAM" id="Phobius"/>
    </source>
</evidence>
<evidence type="ECO:0000256" key="5">
    <source>
        <dbReference type="ARBA" id="ARBA00022781"/>
    </source>
</evidence>
<keyword evidence="6" id="KW-0406">Ion transport</keyword>
<dbReference type="GO" id="GO:0031966">
    <property type="term" value="C:mitochondrial membrane"/>
    <property type="evidence" value="ECO:0007669"/>
    <property type="project" value="UniProtKB-SubCell"/>
</dbReference>
<dbReference type="GO" id="GO:0042776">
    <property type="term" value="P:proton motive force-driven mitochondrial ATP synthesis"/>
    <property type="evidence" value="ECO:0007669"/>
    <property type="project" value="TreeGrafter"/>
</dbReference>
<gene>
    <name evidence="13" type="primary">atp5mf</name>
</gene>
<keyword evidence="5" id="KW-0375">Hydrogen ion transport</keyword>
<comment type="subcellular location">
    <subcellularLocation>
        <location evidence="1">Mitochondrion membrane</location>
    </subcellularLocation>
</comment>
<keyword evidence="12" id="KW-1185">Reference proteome</keyword>
<feature type="signal peptide" evidence="11">
    <location>
        <begin position="1"/>
        <end position="17"/>
    </location>
</feature>
<keyword evidence="10" id="KW-0812">Transmembrane</keyword>
<evidence type="ECO:0000313" key="13">
    <source>
        <dbReference type="RefSeq" id="XP_029294402.1"/>
    </source>
</evidence>
<dbReference type="GeneID" id="115012757"/>
<evidence type="ECO:0000256" key="7">
    <source>
        <dbReference type="ARBA" id="ARBA00023128"/>
    </source>
</evidence>
<dbReference type="KEGG" id="cgob:115012757"/>
<evidence type="ECO:0000256" key="4">
    <source>
        <dbReference type="ARBA" id="ARBA00022547"/>
    </source>
</evidence>
<evidence type="ECO:0000256" key="11">
    <source>
        <dbReference type="SAM" id="SignalP"/>
    </source>
</evidence>
<dbReference type="PANTHER" id="PTHR13080">
    <property type="entry name" value="ATP SYNTHASE F CHAIN, MITOCHONDRIAL-RELATED"/>
    <property type="match status" value="1"/>
</dbReference>
<dbReference type="OrthoDB" id="8921675at2759"/>
<dbReference type="InterPro" id="IPR019344">
    <property type="entry name" value="F1F0-ATPsyn_F_prd"/>
</dbReference>
<evidence type="ECO:0000256" key="3">
    <source>
        <dbReference type="ARBA" id="ARBA00022448"/>
    </source>
</evidence>
<keyword evidence="11" id="KW-0732">Signal</keyword>
<name>A0A6J2QAQ9_COTGO</name>
<evidence type="ECO:0000256" key="1">
    <source>
        <dbReference type="ARBA" id="ARBA00004325"/>
    </source>
</evidence>
<dbReference type="GO" id="GO:0046933">
    <property type="term" value="F:proton-transporting ATP synthase activity, rotational mechanism"/>
    <property type="evidence" value="ECO:0007669"/>
    <property type="project" value="TreeGrafter"/>
</dbReference>
<dbReference type="PANTHER" id="PTHR13080:SF17">
    <property type="entry name" value="ATP SYNTHASE SUBUNIT F, MITOCHONDRIAL"/>
    <property type="match status" value="1"/>
</dbReference>
<keyword evidence="9" id="KW-0066">ATP synthesis</keyword>
<keyword evidence="8 10" id="KW-0472">Membrane</keyword>
<evidence type="ECO:0000256" key="9">
    <source>
        <dbReference type="ARBA" id="ARBA00023310"/>
    </source>
</evidence>
<keyword evidence="10" id="KW-1133">Transmembrane helix</keyword>
<dbReference type="RefSeq" id="XP_029294402.1">
    <property type="nucleotide sequence ID" value="XM_029438542.1"/>
</dbReference>
<evidence type="ECO:0000256" key="8">
    <source>
        <dbReference type="ARBA" id="ARBA00023136"/>
    </source>
</evidence>
<dbReference type="GO" id="GO:0045259">
    <property type="term" value="C:proton-transporting ATP synthase complex"/>
    <property type="evidence" value="ECO:0007669"/>
    <property type="project" value="UniProtKB-KW"/>
</dbReference>
<accession>A0A6J2QAQ9</accession>
<evidence type="ECO:0000313" key="12">
    <source>
        <dbReference type="Proteomes" id="UP000504630"/>
    </source>
</evidence>
<keyword evidence="4" id="KW-0138">CF(0)</keyword>
<comment type="similarity">
    <text evidence="2">Belongs to the ATPase F chain family.</text>
</comment>
<dbReference type="Proteomes" id="UP000504630">
    <property type="component" value="Chromosome 8"/>
</dbReference>
<feature type="transmembrane region" description="Helical" evidence="10">
    <location>
        <begin position="81"/>
        <end position="101"/>
    </location>
</feature>
<proteinExistence type="inferred from homology"/>